<proteinExistence type="predicted"/>
<gene>
    <name evidence="3" type="ORF">FF36_05344</name>
</gene>
<feature type="domain" description="DNA primase/polymerase bifunctional N-terminal" evidence="2">
    <location>
        <begin position="10"/>
        <end position="214"/>
    </location>
</feature>
<dbReference type="Pfam" id="PF09250">
    <property type="entry name" value="Prim-Pol"/>
    <property type="match status" value="1"/>
</dbReference>
<evidence type="ECO:0000313" key="3">
    <source>
        <dbReference type="EMBL" id="KJE20370.1"/>
    </source>
</evidence>
<accession>A0A0D8B8F2</accession>
<dbReference type="InterPro" id="IPR015330">
    <property type="entry name" value="DNA_primase/pol_bifunc_N"/>
</dbReference>
<feature type="region of interest" description="Disordered" evidence="1">
    <location>
        <begin position="223"/>
        <end position="247"/>
    </location>
</feature>
<sequence length="420" mass="44973">MTASDLLGAAEEADAAGLCVLPVKANGTKAPDVATWTRYITARSTPDEHRRWFRGEQPGGIGVVYGPVSGNVEMIEFEGRAITEGILAEVDAVADASGLGEVWQAIRRGWVTESPSGGLHFRARIDGAPVPGNTKLARRLARADELTANERHRLAANPAAEIVRVLIETRGHGGYGVIEPSGGLVHATGRPYRRLTGSPATIPTIPAEQMQAIRNLCRMSDRIPKPETPKTAPRALRPLPEGELRPGDDFERVGWDQILGRAGWVHVAQHGRTGYWRRPGKDRGSSATTGRDPSRDRLFVFSTSTEFEAEVPYTKFGAYAVLFHSGDHTAAARDLATQGYGARRDAAPDPGRLAEFVANGGPASKVGGRLVWAARQVAGEPGRARLVIPLIRAAHNRGLSLDAAARAAARGLTPNDRSGQ</sequence>
<protein>
    <submittedName>
        <fullName evidence="3">Bifunctional DNA primase/polymerase famiily protein</fullName>
    </submittedName>
</protein>
<dbReference type="PATRIC" id="fig|1502723.3.peg.5755"/>
<evidence type="ECO:0000313" key="4">
    <source>
        <dbReference type="Proteomes" id="UP000032545"/>
    </source>
</evidence>
<dbReference type="Proteomes" id="UP000032545">
    <property type="component" value="Unassembled WGS sequence"/>
</dbReference>
<feature type="region of interest" description="Disordered" evidence="1">
    <location>
        <begin position="274"/>
        <end position="295"/>
    </location>
</feature>
<organism evidence="3 4">
    <name type="scientific">Frankia torreyi</name>
    <dbReference type="NCBI Taxonomy" id="1856"/>
    <lineage>
        <taxon>Bacteria</taxon>
        <taxon>Bacillati</taxon>
        <taxon>Actinomycetota</taxon>
        <taxon>Actinomycetes</taxon>
        <taxon>Frankiales</taxon>
        <taxon>Frankiaceae</taxon>
        <taxon>Frankia</taxon>
    </lineage>
</organism>
<dbReference type="RefSeq" id="WP_157871739.1">
    <property type="nucleotide sequence ID" value="NZ_JYFN01000062.1"/>
</dbReference>
<keyword evidence="4" id="KW-1185">Reference proteome</keyword>
<dbReference type="AlphaFoldDB" id="A0A0D8B8F2"/>
<evidence type="ECO:0000259" key="2">
    <source>
        <dbReference type="SMART" id="SM00943"/>
    </source>
</evidence>
<comment type="caution">
    <text evidence="3">The sequence shown here is derived from an EMBL/GenBank/DDBJ whole genome shotgun (WGS) entry which is preliminary data.</text>
</comment>
<evidence type="ECO:0000256" key="1">
    <source>
        <dbReference type="SAM" id="MobiDB-lite"/>
    </source>
</evidence>
<reference evidence="4" key="1">
    <citation type="submission" date="2015-02" db="EMBL/GenBank/DDBJ databases">
        <title>Draft Genome of Frankia sp. CpI1-S.</title>
        <authorList>
            <person name="Oshone R.T."/>
            <person name="Ngom M."/>
            <person name="Ghodhbane-Gtari F."/>
            <person name="Gtari M."/>
            <person name="Morris K."/>
            <person name="Thomas K."/>
            <person name="Sen A."/>
            <person name="Tisa L.S."/>
        </authorList>
    </citation>
    <scope>NUCLEOTIDE SEQUENCE [LARGE SCALE GENOMIC DNA]</scope>
    <source>
        <strain evidence="4">CpI1-S</strain>
    </source>
</reference>
<dbReference type="EMBL" id="JYFN01000062">
    <property type="protein sequence ID" value="KJE20370.1"/>
    <property type="molecule type" value="Genomic_DNA"/>
</dbReference>
<dbReference type="SUPFAM" id="SSF56747">
    <property type="entry name" value="Prim-pol domain"/>
    <property type="match status" value="1"/>
</dbReference>
<dbReference type="SMART" id="SM00943">
    <property type="entry name" value="Prim-Pol"/>
    <property type="match status" value="1"/>
</dbReference>
<dbReference type="Gene3D" id="3.30.720.160">
    <property type="entry name" value="Bifunctional DNA primase/polymerase, N-terminal"/>
    <property type="match status" value="1"/>
</dbReference>
<name>A0A0D8B8F2_9ACTN</name>
<reference evidence="3 4" key="2">
    <citation type="journal article" date="2016" name="Genome Announc.">
        <title>Permanent Draft Genome Sequences for Two Variants of Frankia sp. Strain CpI1, the First Frankia Strain Isolated from Root Nodules of Comptonia peregrina.</title>
        <authorList>
            <person name="Oshone R."/>
            <person name="Hurst S.G.IV."/>
            <person name="Abebe-Akele F."/>
            <person name="Simpson S."/>
            <person name="Morris K."/>
            <person name="Thomas W.K."/>
            <person name="Tisa L.S."/>
        </authorList>
    </citation>
    <scope>NUCLEOTIDE SEQUENCE [LARGE SCALE GENOMIC DNA]</scope>
    <source>
        <strain evidence="4">CpI1-S</strain>
    </source>
</reference>
<dbReference type="OrthoDB" id="9763644at2"/>